<proteinExistence type="predicted"/>
<reference evidence="2" key="1">
    <citation type="journal article" date="2015" name="Nature">
        <title>Complex archaea that bridge the gap between prokaryotes and eukaryotes.</title>
        <authorList>
            <person name="Spang A."/>
            <person name="Saw J.H."/>
            <person name="Jorgensen S.L."/>
            <person name="Zaremba-Niedzwiedzka K."/>
            <person name="Martijn J."/>
            <person name="Lind A.E."/>
            <person name="van Eijk R."/>
            <person name="Schleper C."/>
            <person name="Guy L."/>
            <person name="Ettema T.J."/>
        </authorList>
    </citation>
    <scope>NUCLEOTIDE SEQUENCE</scope>
</reference>
<sequence>MRRAVARGRMFPQSYSTDRRYGRLSLKAIGLFPLMWANADDQGRLCGDPEEIKYAVCPNIDHITKHDIPALLLELQQNDLILCYESPKSPAIQLLDWWDANHRMQWSWPSQYLPPEGWVDHLRYKKDAKTVFTQNWPISGESSGETDTMSQASTAEYPGESTGETDTMSQASTVEPSGEFSGETPRPPPLTTPSTQNERGRERGRGRGSSPEDSGENSSPSPTADENKITSALLESFSHEWGRVPAGEPEKVIERVPDAKERAQLRDLGEELSRRGGVPLDYIRQAFGEAAGATKFHISYVRAVLLDWMRYSRNPP</sequence>
<evidence type="ECO:0000256" key="1">
    <source>
        <dbReference type="SAM" id="MobiDB-lite"/>
    </source>
</evidence>
<evidence type="ECO:0000313" key="2">
    <source>
        <dbReference type="EMBL" id="KKN11983.1"/>
    </source>
</evidence>
<gene>
    <name evidence="2" type="ORF">LCGC14_1020960</name>
</gene>
<comment type="caution">
    <text evidence="2">The sequence shown here is derived from an EMBL/GenBank/DDBJ whole genome shotgun (WGS) entry which is preliminary data.</text>
</comment>
<protein>
    <submittedName>
        <fullName evidence="2">Uncharacterized protein</fullName>
    </submittedName>
</protein>
<feature type="region of interest" description="Disordered" evidence="1">
    <location>
        <begin position="135"/>
        <end position="226"/>
    </location>
</feature>
<dbReference type="AlphaFoldDB" id="A0A0F9R3C6"/>
<organism evidence="2">
    <name type="scientific">marine sediment metagenome</name>
    <dbReference type="NCBI Taxonomy" id="412755"/>
    <lineage>
        <taxon>unclassified sequences</taxon>
        <taxon>metagenomes</taxon>
        <taxon>ecological metagenomes</taxon>
    </lineage>
</organism>
<name>A0A0F9R3C6_9ZZZZ</name>
<dbReference type="EMBL" id="LAZR01004080">
    <property type="protein sequence ID" value="KKN11983.1"/>
    <property type="molecule type" value="Genomic_DNA"/>
</dbReference>
<feature type="compositionally biased region" description="Polar residues" evidence="1">
    <location>
        <begin position="135"/>
        <end position="154"/>
    </location>
</feature>
<accession>A0A0F9R3C6</accession>
<feature type="compositionally biased region" description="Polar residues" evidence="1">
    <location>
        <begin position="162"/>
        <end position="175"/>
    </location>
</feature>